<keyword evidence="3" id="KW-1185">Reference proteome</keyword>
<comment type="caution">
    <text evidence="2">The sequence shown here is derived from an EMBL/GenBank/DDBJ whole genome shotgun (WGS) entry which is preliminary data.</text>
</comment>
<feature type="region of interest" description="Disordered" evidence="1">
    <location>
        <begin position="50"/>
        <end position="140"/>
    </location>
</feature>
<evidence type="ECO:0000256" key="1">
    <source>
        <dbReference type="SAM" id="MobiDB-lite"/>
    </source>
</evidence>
<organism evidence="2 3">
    <name type="scientific">Halteria grandinella</name>
    <dbReference type="NCBI Taxonomy" id="5974"/>
    <lineage>
        <taxon>Eukaryota</taxon>
        <taxon>Sar</taxon>
        <taxon>Alveolata</taxon>
        <taxon>Ciliophora</taxon>
        <taxon>Intramacronucleata</taxon>
        <taxon>Spirotrichea</taxon>
        <taxon>Stichotrichia</taxon>
        <taxon>Sporadotrichida</taxon>
        <taxon>Halteriidae</taxon>
        <taxon>Halteria</taxon>
    </lineage>
</organism>
<gene>
    <name evidence="2" type="ORF">FGO68_gene7525</name>
</gene>
<reference evidence="2" key="1">
    <citation type="submission" date="2019-06" db="EMBL/GenBank/DDBJ databases">
        <authorList>
            <person name="Zheng W."/>
        </authorList>
    </citation>
    <scope>NUCLEOTIDE SEQUENCE</scope>
    <source>
        <strain evidence="2">QDHG01</strain>
    </source>
</reference>
<accession>A0A8J8SX62</accession>
<sequence length="853" mass="98005">MCMFYKHQLNMILRGFAKRLNTAHHAFNPSQLLKQRSVLMAQQQQFLFSTEGGDNKQPEPPKAGGLFQKKGNNPGQGGKKPDGAQKGQQQQNQNKNKVQQQNRPPRQEQTTPQTPPKQHQQREQRPPRPQQAAPQGAAAATGDAFLGEGEYIEEDVETFVETKVGQFSFSKTKRVGNTGYEAIISGDIIQQAQVDKDSVSETYKRFSEKYGLKTPASAKPAPAKAPLSLGSLVGNLSIEAPPVPRRRQDLLQNKGQTLDQQVALARHHIEDLKLRLGAPSPTLSAITDEDLRQSPSLRSQLSEYKELYFFLAKDVKGSFHKPETTREQNAVDRYQSAEQTVLADRVKQYAQVQTKNKELFEELQMGEEGVDYIRTTGANKGHADPRMPNAKVFERELKAQVNLLKMQDPERAKEFEEQYFKRNDIDEILNKKYDLSEVKTYPGSAKGPRPEDDPENYSRWFIENQPKQIYADGMTNDYRDIGAKRKYVEVLRDLTENVEHKSYVHYFQEEDELYPLANYQGIPEQSFFEREEYNVENDDELPALTLTSSMAPNELAPMPSEHTFDYQQVHWELERWSIFRGLPMMMGYDQAVGNFFKGIRQGTLRVPDYVNTINPPSLWAYYETLPQWARDHPAVRNVLMAFEYHKPTLEIRQKEIAMNYAMSFIRPIDKDLEDVILEVATSTKIRMNIALGKEMINSLKFYEIDETMIGTDTEEEEEIPEDDGSANGAQANMGTGIDDEDEERLRQRSAMERFASGLDEDSREREAASIMEREQNITSYQVEPEMEKVMTDFYVKPYTNILEDPLRTGAKKALITPLNYYDNDDGFWNEYIAHKEQRWAANPMIVHRPFLKH</sequence>
<dbReference type="EMBL" id="RRYP01017503">
    <property type="protein sequence ID" value="TNV74089.1"/>
    <property type="molecule type" value="Genomic_DNA"/>
</dbReference>
<name>A0A8J8SX62_HALGN</name>
<protein>
    <submittedName>
        <fullName evidence="2">Uncharacterized protein</fullName>
    </submittedName>
</protein>
<dbReference type="OrthoDB" id="301067at2759"/>
<dbReference type="AlphaFoldDB" id="A0A8J8SX62"/>
<evidence type="ECO:0000313" key="2">
    <source>
        <dbReference type="EMBL" id="TNV74089.1"/>
    </source>
</evidence>
<dbReference type="Proteomes" id="UP000785679">
    <property type="component" value="Unassembled WGS sequence"/>
</dbReference>
<feature type="compositionally biased region" description="Low complexity" evidence="1">
    <location>
        <begin position="84"/>
        <end position="118"/>
    </location>
</feature>
<feature type="region of interest" description="Disordered" evidence="1">
    <location>
        <begin position="712"/>
        <end position="743"/>
    </location>
</feature>
<evidence type="ECO:0000313" key="3">
    <source>
        <dbReference type="Proteomes" id="UP000785679"/>
    </source>
</evidence>
<proteinExistence type="predicted"/>
<feature type="compositionally biased region" description="Low complexity" evidence="1">
    <location>
        <begin position="130"/>
        <end position="140"/>
    </location>
</feature>
<feature type="compositionally biased region" description="Acidic residues" evidence="1">
    <location>
        <begin position="712"/>
        <end position="724"/>
    </location>
</feature>